<gene>
    <name evidence="1" type="ORF">R1flu_020466</name>
</gene>
<proteinExistence type="predicted"/>
<organism evidence="1 2">
    <name type="scientific">Riccia fluitans</name>
    <dbReference type="NCBI Taxonomy" id="41844"/>
    <lineage>
        <taxon>Eukaryota</taxon>
        <taxon>Viridiplantae</taxon>
        <taxon>Streptophyta</taxon>
        <taxon>Embryophyta</taxon>
        <taxon>Marchantiophyta</taxon>
        <taxon>Marchantiopsida</taxon>
        <taxon>Marchantiidae</taxon>
        <taxon>Marchantiales</taxon>
        <taxon>Ricciaceae</taxon>
        <taxon>Riccia</taxon>
    </lineage>
</organism>
<name>A0ABD1ZLT9_9MARC</name>
<evidence type="ECO:0000313" key="1">
    <source>
        <dbReference type="EMBL" id="KAL2652338.1"/>
    </source>
</evidence>
<evidence type="ECO:0000313" key="2">
    <source>
        <dbReference type="Proteomes" id="UP001605036"/>
    </source>
</evidence>
<comment type="caution">
    <text evidence="1">The sequence shown here is derived from an EMBL/GenBank/DDBJ whole genome shotgun (WGS) entry which is preliminary data.</text>
</comment>
<dbReference type="Proteomes" id="UP001605036">
    <property type="component" value="Unassembled WGS sequence"/>
</dbReference>
<accession>A0ABD1ZLT9</accession>
<reference evidence="1 2" key="1">
    <citation type="submission" date="2024-09" db="EMBL/GenBank/DDBJ databases">
        <title>Chromosome-scale assembly of Riccia fluitans.</title>
        <authorList>
            <person name="Paukszto L."/>
            <person name="Sawicki J."/>
            <person name="Karawczyk K."/>
            <person name="Piernik-Szablinska J."/>
            <person name="Szczecinska M."/>
            <person name="Mazdziarz M."/>
        </authorList>
    </citation>
    <scope>NUCLEOTIDE SEQUENCE [LARGE SCALE GENOMIC DNA]</scope>
    <source>
        <strain evidence="1">Rf_01</strain>
        <tissue evidence="1">Aerial parts of the thallus</tissue>
    </source>
</reference>
<sequence>MLYTKTAMWLCRQADGAARRTVVTPLLTLFLGVKVDQTGSTTFTFWKITRSCQSLHSRIPRCLPGWA</sequence>
<protein>
    <submittedName>
        <fullName evidence="1">Uncharacterized protein</fullName>
    </submittedName>
</protein>
<dbReference type="EMBL" id="JBHFFA010000001">
    <property type="protein sequence ID" value="KAL2652338.1"/>
    <property type="molecule type" value="Genomic_DNA"/>
</dbReference>
<keyword evidence="2" id="KW-1185">Reference proteome</keyword>
<dbReference type="AlphaFoldDB" id="A0ABD1ZLT9"/>